<gene>
    <name evidence="1" type="ORF">AB868_02942</name>
</gene>
<evidence type="ECO:0000313" key="2">
    <source>
        <dbReference type="Proteomes" id="UP000037482"/>
    </source>
</evidence>
<reference evidence="1 2" key="1">
    <citation type="submission" date="2015-06" db="EMBL/GenBank/DDBJ databases">
        <title>Draft Genome of Serratia marcescens Strain AH0650_Sm1.</title>
        <authorList>
            <person name="Wan Y."/>
            <person name="Gorrie C."/>
            <person name="Holt K."/>
        </authorList>
    </citation>
    <scope>NUCLEOTIDE SEQUENCE [LARGE SCALE GENOMIC DNA]</scope>
    <source>
        <strain evidence="1 2">AH0650_Sm1</strain>
    </source>
</reference>
<organism evidence="1 2">
    <name type="scientific">Serratia marcescens</name>
    <dbReference type="NCBI Taxonomy" id="615"/>
    <lineage>
        <taxon>Bacteria</taxon>
        <taxon>Pseudomonadati</taxon>
        <taxon>Pseudomonadota</taxon>
        <taxon>Gammaproteobacteria</taxon>
        <taxon>Enterobacterales</taxon>
        <taxon>Yersiniaceae</taxon>
        <taxon>Serratia</taxon>
    </lineage>
</organism>
<evidence type="ECO:0000313" key="1">
    <source>
        <dbReference type="EMBL" id="KMU52188.1"/>
    </source>
</evidence>
<accession>A0A656VP12</accession>
<protein>
    <submittedName>
        <fullName evidence="1">Uncharacterized protein</fullName>
    </submittedName>
</protein>
<comment type="caution">
    <text evidence="1">The sequence shown here is derived from an EMBL/GenBank/DDBJ whole genome shotgun (WGS) entry which is preliminary data.</text>
</comment>
<dbReference type="EMBL" id="LFJS01000012">
    <property type="protein sequence ID" value="KMU52188.1"/>
    <property type="molecule type" value="Genomic_DNA"/>
</dbReference>
<proteinExistence type="predicted"/>
<name>A0A656VP12_SERMA</name>
<dbReference type="AlphaFoldDB" id="A0A656VP12"/>
<dbReference type="Proteomes" id="UP000037482">
    <property type="component" value="Unassembled WGS sequence"/>
</dbReference>
<sequence>MLVITDFCITLSLSKGISSTGANVCGFFIFFSTTRTQPQWIHPHQRVRRILIKVQPAAQPYRILRGETPHLGFVVAEQVVVQAAFVVLVLPGVAQRLLVLRALPLRRAGHRLALQLAEGVVLPGPAQVARCIGHFQRRAVQIGVIPVNIRRAAVARLLQRRQRARRVVI</sequence>